<dbReference type="Pfam" id="PF14542">
    <property type="entry name" value="Acetyltransf_CG"/>
    <property type="match status" value="1"/>
</dbReference>
<proteinExistence type="predicted"/>
<dbReference type="InterPro" id="IPR031165">
    <property type="entry name" value="GNAT_YJDJ"/>
</dbReference>
<evidence type="ECO:0000313" key="4">
    <source>
        <dbReference type="Proteomes" id="UP000019494"/>
    </source>
</evidence>
<dbReference type="InterPro" id="IPR016181">
    <property type="entry name" value="Acyl_CoA_acyltransferase"/>
</dbReference>
<dbReference type="CDD" id="cd04301">
    <property type="entry name" value="NAT_SF"/>
    <property type="match status" value="1"/>
</dbReference>
<dbReference type="GO" id="GO:0016747">
    <property type="term" value="F:acyltransferase activity, transferring groups other than amino-acyl groups"/>
    <property type="evidence" value="ECO:0007669"/>
    <property type="project" value="InterPro"/>
</dbReference>
<comment type="caution">
    <text evidence="3">The sequence shown here is derived from an EMBL/GenBank/DDBJ whole genome shotgun (WGS) entry which is preliminary data.</text>
</comment>
<sequence>MSSEVTVANNPDQHRYEAVLDGTVVGFAEYELGANRIVFTHTEVDEAHEGEGIASDLARFALDDVAADGQRRVVALCPYIKAWIARHPEYERLLGSTTTG</sequence>
<dbReference type="OrthoDB" id="5405911at2"/>
<evidence type="ECO:0000259" key="2">
    <source>
        <dbReference type="PROSITE" id="PS51729"/>
    </source>
</evidence>
<feature type="domain" description="N-acetyltransferase" evidence="2">
    <location>
        <begin position="8"/>
        <end position="95"/>
    </location>
</feature>
<accession>W9GF64</accession>
<dbReference type="PANTHER" id="PTHR31435">
    <property type="entry name" value="PROTEIN NATD1"/>
    <property type="match status" value="1"/>
</dbReference>
<reference evidence="4" key="1">
    <citation type="submission" date="2013-08" db="EMBL/GenBank/DDBJ databases">
        <title>Intrasporangium oryzae NRRL B-24470.</title>
        <authorList>
            <person name="Liu H."/>
            <person name="Wang G."/>
        </authorList>
    </citation>
    <scope>NUCLEOTIDE SEQUENCE [LARGE SCALE GENOMIC DNA]</scope>
    <source>
        <strain evidence="4">Q5-1</strain>
    </source>
</reference>
<protein>
    <submittedName>
        <fullName evidence="3">Acetyltransferase</fullName>
    </submittedName>
</protein>
<dbReference type="PANTHER" id="PTHR31435:SF10">
    <property type="entry name" value="BSR4717 PROTEIN"/>
    <property type="match status" value="1"/>
</dbReference>
<dbReference type="PROSITE" id="PS51186">
    <property type="entry name" value="GNAT"/>
    <property type="match status" value="1"/>
</dbReference>
<evidence type="ECO:0000313" key="3">
    <source>
        <dbReference type="EMBL" id="EWT04856.1"/>
    </source>
</evidence>
<dbReference type="Proteomes" id="UP000019494">
    <property type="component" value="Unassembled WGS sequence"/>
</dbReference>
<dbReference type="EMBL" id="AWQS01000176">
    <property type="protein sequence ID" value="EWT04856.1"/>
    <property type="molecule type" value="Genomic_DNA"/>
</dbReference>
<dbReference type="SUPFAM" id="SSF55729">
    <property type="entry name" value="Acyl-CoA N-acyltransferases (Nat)"/>
    <property type="match status" value="1"/>
</dbReference>
<dbReference type="InterPro" id="IPR045057">
    <property type="entry name" value="Gcn5-rel_NAT"/>
</dbReference>
<organism evidence="3 4">
    <name type="scientific">Intrasporangium chromatireducens Q5-1</name>
    <dbReference type="NCBI Taxonomy" id="584657"/>
    <lineage>
        <taxon>Bacteria</taxon>
        <taxon>Bacillati</taxon>
        <taxon>Actinomycetota</taxon>
        <taxon>Actinomycetes</taxon>
        <taxon>Micrococcales</taxon>
        <taxon>Intrasporangiaceae</taxon>
        <taxon>Intrasporangium</taxon>
    </lineage>
</organism>
<dbReference type="PROSITE" id="PS51729">
    <property type="entry name" value="GNAT_YJDJ"/>
    <property type="match status" value="1"/>
</dbReference>
<keyword evidence="4" id="KW-1185">Reference proteome</keyword>
<evidence type="ECO:0000259" key="1">
    <source>
        <dbReference type="PROSITE" id="PS51186"/>
    </source>
</evidence>
<dbReference type="AlphaFoldDB" id="W9GF64"/>
<dbReference type="Gene3D" id="3.40.630.30">
    <property type="match status" value="1"/>
</dbReference>
<feature type="domain" description="N-acetyltransferase" evidence="1">
    <location>
        <begin position="1"/>
        <end position="100"/>
    </location>
</feature>
<keyword evidence="3" id="KW-0808">Transferase</keyword>
<dbReference type="InterPro" id="IPR000182">
    <property type="entry name" value="GNAT_dom"/>
</dbReference>
<name>W9GF64_9MICO</name>
<gene>
    <name evidence="3" type="ORF">N864_08930</name>
</gene>